<dbReference type="SUPFAM" id="SSF53098">
    <property type="entry name" value="Ribonuclease H-like"/>
    <property type="match status" value="1"/>
</dbReference>
<proteinExistence type="predicted"/>
<dbReference type="InterPro" id="IPR036397">
    <property type="entry name" value="RNaseH_sf"/>
</dbReference>
<dbReference type="PANTHER" id="PTHR42648">
    <property type="entry name" value="TRANSPOSASE, PUTATIVE-RELATED"/>
    <property type="match status" value="1"/>
</dbReference>
<sequence length="214" mass="24254">MRNLTPYVFKAFKAKVELQLGKPIKAAKSDRGGEYYGRYDEIGRNLGPFTKFLLECSIDARYTMPGIPQQNGVCRNEESHIVGYVPSKSVPKTPYELWSGKKPSLHNFHVWGCKAEVRSRGSRFYCPSHTTRIIKSDRVVYFEDEVNVDPNFVPREIPFEEKHVIIPFPTSHVLDVDVPIVQQPTTNQGKHGDQVELGIPVDGTIVDGIPLRRS</sequence>
<evidence type="ECO:0000313" key="1">
    <source>
        <dbReference type="EMBL" id="RVW89892.1"/>
    </source>
</evidence>
<dbReference type="Proteomes" id="UP000288805">
    <property type="component" value="Unassembled WGS sequence"/>
</dbReference>
<gene>
    <name evidence="1" type="ORF">CK203_036524</name>
</gene>
<dbReference type="Gene3D" id="3.30.420.10">
    <property type="entry name" value="Ribonuclease H-like superfamily/Ribonuclease H"/>
    <property type="match status" value="1"/>
</dbReference>
<evidence type="ECO:0000313" key="2">
    <source>
        <dbReference type="Proteomes" id="UP000288805"/>
    </source>
</evidence>
<organism evidence="1 2">
    <name type="scientific">Vitis vinifera</name>
    <name type="common">Grape</name>
    <dbReference type="NCBI Taxonomy" id="29760"/>
    <lineage>
        <taxon>Eukaryota</taxon>
        <taxon>Viridiplantae</taxon>
        <taxon>Streptophyta</taxon>
        <taxon>Embryophyta</taxon>
        <taxon>Tracheophyta</taxon>
        <taxon>Spermatophyta</taxon>
        <taxon>Magnoliopsida</taxon>
        <taxon>eudicotyledons</taxon>
        <taxon>Gunneridae</taxon>
        <taxon>Pentapetalae</taxon>
        <taxon>rosids</taxon>
        <taxon>Vitales</taxon>
        <taxon>Vitaceae</taxon>
        <taxon>Viteae</taxon>
        <taxon>Vitis</taxon>
    </lineage>
</organism>
<dbReference type="InterPro" id="IPR012337">
    <property type="entry name" value="RNaseH-like_sf"/>
</dbReference>
<reference evidence="1 2" key="1">
    <citation type="journal article" date="2018" name="PLoS Genet.">
        <title>Population sequencing reveals clonal diversity and ancestral inbreeding in the grapevine cultivar Chardonnay.</title>
        <authorList>
            <person name="Roach M.J."/>
            <person name="Johnson D.L."/>
            <person name="Bohlmann J."/>
            <person name="van Vuuren H.J."/>
            <person name="Jones S.J."/>
            <person name="Pretorius I.S."/>
            <person name="Schmidt S.A."/>
            <person name="Borneman A.R."/>
        </authorList>
    </citation>
    <scope>NUCLEOTIDE SEQUENCE [LARGE SCALE GENOMIC DNA]</scope>
    <source>
        <strain evidence="2">cv. Chardonnay</strain>
        <tissue evidence="1">Leaf</tissue>
    </source>
</reference>
<dbReference type="GO" id="GO:0003676">
    <property type="term" value="F:nucleic acid binding"/>
    <property type="evidence" value="ECO:0007669"/>
    <property type="project" value="InterPro"/>
</dbReference>
<protein>
    <recommendedName>
        <fullName evidence="3">Retrovirus-related Pol polyprotein from transposon TNT 1-94</fullName>
    </recommendedName>
</protein>
<dbReference type="AlphaFoldDB" id="A0A438HZP0"/>
<dbReference type="EMBL" id="QGNW01000159">
    <property type="protein sequence ID" value="RVW89892.1"/>
    <property type="molecule type" value="Genomic_DNA"/>
</dbReference>
<accession>A0A438HZP0</accession>
<comment type="caution">
    <text evidence="1">The sequence shown here is derived from an EMBL/GenBank/DDBJ whole genome shotgun (WGS) entry which is preliminary data.</text>
</comment>
<dbReference type="PANTHER" id="PTHR42648:SF28">
    <property type="entry name" value="TRANSPOSON-ENCODED PROTEIN WITH RIBONUCLEASE H-LIKE AND RETROVIRUS ZINC FINGER-LIKE DOMAINS"/>
    <property type="match status" value="1"/>
</dbReference>
<dbReference type="InterPro" id="IPR039537">
    <property type="entry name" value="Retrotran_Ty1/copia-like"/>
</dbReference>
<name>A0A438HZP0_VITVI</name>
<evidence type="ECO:0008006" key="3">
    <source>
        <dbReference type="Google" id="ProtNLM"/>
    </source>
</evidence>